<dbReference type="InterPro" id="IPR024628">
    <property type="entry name" value="Sulfotransferase_Stf0_dom"/>
</dbReference>
<gene>
    <name evidence="2" type="ORF">WH96_03605</name>
</gene>
<dbReference type="SUPFAM" id="SSF52540">
    <property type="entry name" value="P-loop containing nucleoside triphosphate hydrolases"/>
    <property type="match status" value="1"/>
</dbReference>
<dbReference type="Gene3D" id="3.40.50.300">
    <property type="entry name" value="P-loop containing nucleotide triphosphate hydrolases"/>
    <property type="match status" value="1"/>
</dbReference>
<feature type="domain" description="Sulphotransferase Stf0" evidence="1">
    <location>
        <begin position="9"/>
        <end position="249"/>
    </location>
</feature>
<dbReference type="EMBL" id="LAQL01000002">
    <property type="protein sequence ID" value="KLN62568.1"/>
    <property type="molecule type" value="Genomic_DNA"/>
</dbReference>
<dbReference type="Pfam" id="PF09037">
    <property type="entry name" value="Sulphotransf"/>
    <property type="match status" value="1"/>
</dbReference>
<dbReference type="AlphaFoldDB" id="A0A0H2MJH8"/>
<evidence type="ECO:0000313" key="3">
    <source>
        <dbReference type="Proteomes" id="UP000035444"/>
    </source>
</evidence>
<name>A0A0H2MJH8_9PROT</name>
<proteinExistence type="predicted"/>
<dbReference type="InterPro" id="IPR027417">
    <property type="entry name" value="P-loop_NTPase"/>
</dbReference>
<reference evidence="2 3" key="1">
    <citation type="submission" date="2015-03" db="EMBL/GenBank/DDBJ databases">
        <title>Genome Sequence of Kiloniella spongiae MEBiC09566, isolated from a marine sponge.</title>
        <authorList>
            <person name="Shao Z."/>
            <person name="Wang L."/>
            <person name="Li X."/>
        </authorList>
    </citation>
    <scope>NUCLEOTIDE SEQUENCE [LARGE SCALE GENOMIC DNA]</scope>
    <source>
        <strain evidence="2 3">MEBiC09566</strain>
    </source>
</reference>
<comment type="caution">
    <text evidence="2">The sequence shown here is derived from an EMBL/GenBank/DDBJ whole genome shotgun (WGS) entry which is preliminary data.</text>
</comment>
<dbReference type="STRING" id="1489064.WH96_03605"/>
<dbReference type="Proteomes" id="UP000035444">
    <property type="component" value="Unassembled WGS sequence"/>
</dbReference>
<keyword evidence="3" id="KW-1185">Reference proteome</keyword>
<dbReference type="PATRIC" id="fig|1489064.4.peg.1658"/>
<dbReference type="GO" id="GO:0016740">
    <property type="term" value="F:transferase activity"/>
    <property type="evidence" value="ECO:0007669"/>
    <property type="project" value="InterPro"/>
</dbReference>
<evidence type="ECO:0000313" key="2">
    <source>
        <dbReference type="EMBL" id="KLN62568.1"/>
    </source>
</evidence>
<sequence length="254" mass="28950">MFSVIKYQSYIICTSPRSGSTLLCKLLAATGKTGNPNSHFHVPEIASWVRDYGVCAESYESEQYLLRAIFAGAKKRGIGQSDMFGLRMQRGSFLYFVAKMKILYPGLSSDLKRIEAAFGNTLFIYLTRENKIDQAVSFVKAEQTGLWHLAPDGTELERLSDPQTASYDENEIKRRFDEFSSFDQEWKSWFVNEGIEPLRITYDELSADPKSVLSEVLDKLNVNQRMAEEIEIPVAKLADGINRDWIERFLGRGK</sequence>
<dbReference type="InterPro" id="IPR015124">
    <property type="entry name" value="Stf0"/>
</dbReference>
<protein>
    <recommendedName>
        <fullName evidence="1">Sulphotransferase Stf0 domain-containing protein</fullName>
    </recommendedName>
</protein>
<organism evidence="2 3">
    <name type="scientific">Kiloniella spongiae</name>
    <dbReference type="NCBI Taxonomy" id="1489064"/>
    <lineage>
        <taxon>Bacteria</taxon>
        <taxon>Pseudomonadati</taxon>
        <taxon>Pseudomonadota</taxon>
        <taxon>Alphaproteobacteria</taxon>
        <taxon>Rhodospirillales</taxon>
        <taxon>Kiloniellaceae</taxon>
        <taxon>Kiloniella</taxon>
    </lineage>
</organism>
<dbReference type="PIRSF" id="PIRSF021497">
    <property type="entry name" value="Sulphotransferase_Stf0"/>
    <property type="match status" value="1"/>
</dbReference>
<accession>A0A0H2MJH8</accession>
<evidence type="ECO:0000259" key="1">
    <source>
        <dbReference type="Pfam" id="PF09037"/>
    </source>
</evidence>